<sequence length="68" mass="7333">MIELDARGLSCPEPMLMAKKAMKDAPSEEVSIAVDSASARDNIARVARIEGRDVTVGYEGDGWVVLIK</sequence>
<dbReference type="InterPro" id="IPR036868">
    <property type="entry name" value="TusA-like_sf"/>
</dbReference>
<feature type="domain" description="UPF0033" evidence="1">
    <location>
        <begin position="2"/>
        <end position="68"/>
    </location>
</feature>
<dbReference type="OrthoDB" id="8636759at2"/>
<dbReference type="EMBL" id="CP009302">
    <property type="protein sequence ID" value="AJC12375.1"/>
    <property type="molecule type" value="Genomic_DNA"/>
</dbReference>
<evidence type="ECO:0000259" key="1">
    <source>
        <dbReference type="Pfam" id="PF01206"/>
    </source>
</evidence>
<evidence type="ECO:0000313" key="3">
    <source>
        <dbReference type="Proteomes" id="UP000031121"/>
    </source>
</evidence>
<accession>A0A0A8B4N8</accession>
<evidence type="ECO:0000313" key="2">
    <source>
        <dbReference type="EMBL" id="AJC12375.1"/>
    </source>
</evidence>
<keyword evidence="3" id="KW-1185">Reference proteome</keyword>
<reference evidence="3" key="1">
    <citation type="submission" date="2014-08" db="EMBL/GenBank/DDBJ databases">
        <title>Coriobacteriaceae sp. complete genome.</title>
        <authorList>
            <person name="Looft T."/>
            <person name="Bayles D.O."/>
            <person name="Stanton T.B."/>
        </authorList>
    </citation>
    <scope>NUCLEOTIDE SEQUENCE [LARGE SCALE GENOMIC DNA]</scope>
    <source>
        <strain evidence="3">68-1-3</strain>
    </source>
</reference>
<dbReference type="InterPro" id="IPR001455">
    <property type="entry name" value="TusA-like"/>
</dbReference>
<dbReference type="HOGENOM" id="CLU_165255_0_2_11"/>
<dbReference type="Proteomes" id="UP000031121">
    <property type="component" value="Chromosome"/>
</dbReference>
<dbReference type="AlphaFoldDB" id="A0A0A8B4N8"/>
<reference evidence="2 3" key="2">
    <citation type="journal article" date="2015" name="Genome Announc.">
        <title>Complete Genome Sequence of Coriobacteriaceae Strain 68-1-3, a Novel Mucus-Degrading Isolate from the Swine Intestinal Tract.</title>
        <authorList>
            <person name="Looft T."/>
            <person name="Bayles D.O."/>
            <person name="Alt D.P."/>
            <person name="Stanton T.B."/>
        </authorList>
    </citation>
    <scope>NUCLEOTIDE SEQUENCE [LARGE SCALE GENOMIC DNA]</scope>
    <source>
        <strain evidence="2 3">68-1-3</strain>
    </source>
</reference>
<dbReference type="Pfam" id="PF01206">
    <property type="entry name" value="TusA"/>
    <property type="match status" value="1"/>
</dbReference>
<dbReference type="RefSeq" id="WP_039689639.1">
    <property type="nucleotide sequence ID" value="NZ_CP009302.1"/>
</dbReference>
<proteinExistence type="predicted"/>
<dbReference type="STRING" id="1531429.JI75_06610"/>
<protein>
    <recommendedName>
        <fullName evidence="1">UPF0033 domain-containing protein</fullName>
    </recommendedName>
</protein>
<organism evidence="2 3">
    <name type="scientific">Berryella intestinalis</name>
    <dbReference type="NCBI Taxonomy" id="1531429"/>
    <lineage>
        <taxon>Bacteria</taxon>
        <taxon>Bacillati</taxon>
        <taxon>Actinomycetota</taxon>
        <taxon>Coriobacteriia</taxon>
        <taxon>Eggerthellales</taxon>
        <taxon>Eggerthellaceae</taxon>
        <taxon>Berryella</taxon>
    </lineage>
</organism>
<name>A0A0A8B4N8_9ACTN</name>
<dbReference type="KEGG" id="cbac:JI75_06610"/>
<gene>
    <name evidence="2" type="ORF">JI75_06610</name>
</gene>
<dbReference type="Gene3D" id="3.30.110.40">
    <property type="entry name" value="TusA-like domain"/>
    <property type="match status" value="1"/>
</dbReference>
<dbReference type="SUPFAM" id="SSF64307">
    <property type="entry name" value="SirA-like"/>
    <property type="match status" value="1"/>
</dbReference>